<evidence type="ECO:0000313" key="2">
    <source>
        <dbReference type="EMBL" id="KAA0035184.1"/>
    </source>
</evidence>
<evidence type="ECO:0000313" key="3">
    <source>
        <dbReference type="Proteomes" id="UP000321393"/>
    </source>
</evidence>
<feature type="compositionally biased region" description="Polar residues" evidence="1">
    <location>
        <begin position="1"/>
        <end position="13"/>
    </location>
</feature>
<dbReference type="Proteomes" id="UP000321393">
    <property type="component" value="Unassembled WGS sequence"/>
</dbReference>
<accession>A0A5A7SV88</accession>
<comment type="caution">
    <text evidence="2">The sequence shown here is derived from an EMBL/GenBank/DDBJ whole genome shotgun (WGS) entry which is preliminary data.</text>
</comment>
<organism evidence="2 3">
    <name type="scientific">Cucumis melo var. makuwa</name>
    <name type="common">Oriental melon</name>
    <dbReference type="NCBI Taxonomy" id="1194695"/>
    <lineage>
        <taxon>Eukaryota</taxon>
        <taxon>Viridiplantae</taxon>
        <taxon>Streptophyta</taxon>
        <taxon>Embryophyta</taxon>
        <taxon>Tracheophyta</taxon>
        <taxon>Spermatophyta</taxon>
        <taxon>Magnoliopsida</taxon>
        <taxon>eudicotyledons</taxon>
        <taxon>Gunneridae</taxon>
        <taxon>Pentapetalae</taxon>
        <taxon>rosids</taxon>
        <taxon>fabids</taxon>
        <taxon>Cucurbitales</taxon>
        <taxon>Cucurbitaceae</taxon>
        <taxon>Benincaseae</taxon>
        <taxon>Cucumis</taxon>
    </lineage>
</organism>
<proteinExistence type="predicted"/>
<evidence type="ECO:0000256" key="1">
    <source>
        <dbReference type="SAM" id="MobiDB-lite"/>
    </source>
</evidence>
<protein>
    <submittedName>
        <fullName evidence="2">Uncharacterized protein</fullName>
    </submittedName>
</protein>
<gene>
    <name evidence="2" type="ORF">E6C27_scaffold57G002860</name>
</gene>
<dbReference type="AlphaFoldDB" id="A0A5A7SV88"/>
<reference evidence="2 3" key="1">
    <citation type="submission" date="2019-08" db="EMBL/GenBank/DDBJ databases">
        <title>Draft genome sequences of two oriental melons (Cucumis melo L. var makuwa).</title>
        <authorList>
            <person name="Kwon S.-Y."/>
        </authorList>
    </citation>
    <scope>NUCLEOTIDE SEQUENCE [LARGE SCALE GENOMIC DNA]</scope>
    <source>
        <strain evidence="3">cv. SW 3</strain>
        <tissue evidence="2">Leaf</tissue>
    </source>
</reference>
<dbReference type="EMBL" id="SSTE01020204">
    <property type="protein sequence ID" value="KAA0035184.1"/>
    <property type="molecule type" value="Genomic_DNA"/>
</dbReference>
<feature type="region of interest" description="Disordered" evidence="1">
    <location>
        <begin position="1"/>
        <end position="25"/>
    </location>
</feature>
<sequence length="63" mass="6962">MVNTQKGNYQAHSSKAVDEAPDSQTNMHGVFKSLISEMNSDEREDVPLAKLLKNGLFSNVEPL</sequence>
<name>A0A5A7SV88_CUCMM</name>